<dbReference type="InterPro" id="IPR002502">
    <property type="entry name" value="Amidase_domain"/>
</dbReference>
<protein>
    <recommendedName>
        <fullName evidence="1">N-acetylmuramoyl-L-alanine amidase domain-containing protein</fullName>
    </recommendedName>
</protein>
<dbReference type="Pfam" id="PF01510">
    <property type="entry name" value="Amidase_2"/>
    <property type="match status" value="1"/>
</dbReference>
<evidence type="ECO:0000313" key="2">
    <source>
        <dbReference type="EMBL" id="SUZ55635.1"/>
    </source>
</evidence>
<proteinExistence type="predicted"/>
<dbReference type="EMBL" id="UINC01000453">
    <property type="protein sequence ID" value="SUZ55635.1"/>
    <property type="molecule type" value="Genomic_DNA"/>
</dbReference>
<dbReference type="InterPro" id="IPR036505">
    <property type="entry name" value="Amidase/PGRP_sf"/>
</dbReference>
<dbReference type="GO" id="GO:0008745">
    <property type="term" value="F:N-acetylmuramoyl-L-alanine amidase activity"/>
    <property type="evidence" value="ECO:0007669"/>
    <property type="project" value="InterPro"/>
</dbReference>
<dbReference type="GO" id="GO:0009253">
    <property type="term" value="P:peptidoglycan catabolic process"/>
    <property type="evidence" value="ECO:0007669"/>
    <property type="project" value="InterPro"/>
</dbReference>
<dbReference type="Gene3D" id="3.40.80.10">
    <property type="entry name" value="Peptidoglycan recognition protein-like"/>
    <property type="match status" value="1"/>
</dbReference>
<evidence type="ECO:0000259" key="1">
    <source>
        <dbReference type="Pfam" id="PF01510"/>
    </source>
</evidence>
<accession>A0A381NM28</accession>
<dbReference type="CDD" id="cd06583">
    <property type="entry name" value="PGRP"/>
    <property type="match status" value="1"/>
</dbReference>
<feature type="domain" description="N-acetylmuramoyl-L-alanine amidase" evidence="1">
    <location>
        <begin position="7"/>
        <end position="104"/>
    </location>
</feature>
<reference evidence="2" key="1">
    <citation type="submission" date="2018-05" db="EMBL/GenBank/DDBJ databases">
        <authorList>
            <person name="Lanie J.A."/>
            <person name="Ng W.-L."/>
            <person name="Kazmierczak K.M."/>
            <person name="Andrzejewski T.M."/>
            <person name="Davidsen T.M."/>
            <person name="Wayne K.J."/>
            <person name="Tettelin H."/>
            <person name="Glass J.I."/>
            <person name="Rusch D."/>
            <person name="Podicherti R."/>
            <person name="Tsui H.-C.T."/>
            <person name="Winkler M.E."/>
        </authorList>
    </citation>
    <scope>NUCLEOTIDE SEQUENCE</scope>
</reference>
<dbReference type="AlphaFoldDB" id="A0A381NM28"/>
<sequence>MEIRDTTKFVLVHFTGDPSLSYSDIKKAHLEMGQSEIGFHFIIDSQGQILMGRPASKVGAHYPEFDQTSLGVCIIGSRHEMEDSQSVALTLLLENLKNDNPNIEKVKYIYKES</sequence>
<gene>
    <name evidence="2" type="ORF">METZ01_LOCUS8489</name>
</gene>
<name>A0A381NM28_9ZZZZ</name>
<dbReference type="SUPFAM" id="SSF55846">
    <property type="entry name" value="N-acetylmuramoyl-L-alanine amidase-like"/>
    <property type="match status" value="1"/>
</dbReference>
<organism evidence="2">
    <name type="scientific">marine metagenome</name>
    <dbReference type="NCBI Taxonomy" id="408172"/>
    <lineage>
        <taxon>unclassified sequences</taxon>
        <taxon>metagenomes</taxon>
        <taxon>ecological metagenomes</taxon>
    </lineage>
</organism>